<keyword evidence="2" id="KW-1185">Reference proteome</keyword>
<evidence type="ECO:0000313" key="1">
    <source>
        <dbReference type="EMBL" id="RBP39146.1"/>
    </source>
</evidence>
<sequence length="52" mass="5712">MSSGRCALTTIPKTHETPECKDTAVKRRRGDSPYFFRLACCSTLANGIIIPP</sequence>
<reference evidence="1 2" key="1">
    <citation type="submission" date="2018-06" db="EMBL/GenBank/DDBJ databases">
        <title>Genomic Encyclopedia of Type Strains, Phase IV (KMG-IV): sequencing the most valuable type-strain genomes for metagenomic binning, comparative biology and taxonomic classification.</title>
        <authorList>
            <person name="Goeker M."/>
        </authorList>
    </citation>
    <scope>NUCLEOTIDE SEQUENCE [LARGE SCALE GENOMIC DNA]</scope>
    <source>
        <strain evidence="1 2">DSM 25532</strain>
    </source>
</reference>
<protein>
    <submittedName>
        <fullName evidence="1">Uncharacterized protein</fullName>
    </submittedName>
</protein>
<dbReference type="Proteomes" id="UP000253426">
    <property type="component" value="Unassembled WGS sequence"/>
</dbReference>
<organism evidence="1 2">
    <name type="scientific">Roseimicrobium gellanilyticum</name>
    <dbReference type="NCBI Taxonomy" id="748857"/>
    <lineage>
        <taxon>Bacteria</taxon>
        <taxon>Pseudomonadati</taxon>
        <taxon>Verrucomicrobiota</taxon>
        <taxon>Verrucomicrobiia</taxon>
        <taxon>Verrucomicrobiales</taxon>
        <taxon>Verrucomicrobiaceae</taxon>
        <taxon>Roseimicrobium</taxon>
    </lineage>
</organism>
<comment type="caution">
    <text evidence="1">The sequence shown here is derived from an EMBL/GenBank/DDBJ whole genome shotgun (WGS) entry which is preliminary data.</text>
</comment>
<gene>
    <name evidence="1" type="ORF">DES53_110170</name>
</gene>
<accession>A0A366HAF0</accession>
<dbReference type="AlphaFoldDB" id="A0A366HAF0"/>
<proteinExistence type="predicted"/>
<name>A0A366HAF0_9BACT</name>
<dbReference type="EMBL" id="QNRR01000010">
    <property type="protein sequence ID" value="RBP39146.1"/>
    <property type="molecule type" value="Genomic_DNA"/>
</dbReference>
<evidence type="ECO:0000313" key="2">
    <source>
        <dbReference type="Proteomes" id="UP000253426"/>
    </source>
</evidence>